<feature type="domain" description="DNA methyltransferase 1-associated 1" evidence="11">
    <location>
        <begin position="476"/>
        <end position="589"/>
    </location>
</feature>
<keyword evidence="9" id="KW-0175">Coiled coil</keyword>
<dbReference type="PANTHER" id="PTHR12855:SF10">
    <property type="entry name" value="DNA METHYLTRANSFERASE 1-ASSOCIATED PROTEIN 1"/>
    <property type="match status" value="1"/>
</dbReference>
<feature type="region of interest" description="Disordered" evidence="10">
    <location>
        <begin position="1"/>
        <end position="40"/>
    </location>
</feature>
<comment type="similarity">
    <text evidence="2">Belongs to the SWC4 family.</text>
</comment>
<feature type="compositionally biased region" description="Low complexity" evidence="10">
    <location>
        <begin position="402"/>
        <end position="423"/>
    </location>
</feature>
<dbReference type="GO" id="GO:0006281">
    <property type="term" value="P:DNA repair"/>
    <property type="evidence" value="ECO:0007669"/>
    <property type="project" value="InterPro"/>
</dbReference>
<feature type="compositionally biased region" description="Basic and acidic residues" evidence="10">
    <location>
        <begin position="426"/>
        <end position="464"/>
    </location>
</feature>
<evidence type="ECO:0000313" key="13">
    <source>
        <dbReference type="EMBL" id="ANB11978.1"/>
    </source>
</evidence>
<proteinExistence type="inferred from homology"/>
<dbReference type="GO" id="GO:0000812">
    <property type="term" value="C:Swr1 complex"/>
    <property type="evidence" value="ECO:0007669"/>
    <property type="project" value="TreeGrafter"/>
</dbReference>
<evidence type="ECO:0000256" key="4">
    <source>
        <dbReference type="ARBA" id="ARBA00022853"/>
    </source>
</evidence>
<dbReference type="GO" id="GO:0000122">
    <property type="term" value="P:negative regulation of transcription by RNA polymerase II"/>
    <property type="evidence" value="ECO:0007669"/>
    <property type="project" value="TreeGrafter"/>
</dbReference>
<organism evidence="13 14">
    <name type="scientific">Sugiyamaella lignohabitans</name>
    <dbReference type="NCBI Taxonomy" id="796027"/>
    <lineage>
        <taxon>Eukaryota</taxon>
        <taxon>Fungi</taxon>
        <taxon>Dikarya</taxon>
        <taxon>Ascomycota</taxon>
        <taxon>Saccharomycotina</taxon>
        <taxon>Dipodascomycetes</taxon>
        <taxon>Dipodascales</taxon>
        <taxon>Trichomonascaceae</taxon>
        <taxon>Sugiyamaella</taxon>
    </lineage>
</organism>
<feature type="compositionally biased region" description="Basic and acidic residues" evidence="10">
    <location>
        <begin position="134"/>
        <end position="165"/>
    </location>
</feature>
<evidence type="ECO:0000259" key="12">
    <source>
        <dbReference type="Pfam" id="PF16282"/>
    </source>
</evidence>
<feature type="compositionally biased region" description="Basic and acidic residues" evidence="10">
    <location>
        <begin position="173"/>
        <end position="182"/>
    </location>
</feature>
<feature type="coiled-coil region" evidence="9">
    <location>
        <begin position="558"/>
        <end position="585"/>
    </location>
</feature>
<feature type="compositionally biased region" description="Acidic residues" evidence="10">
    <location>
        <begin position="183"/>
        <end position="197"/>
    </location>
</feature>
<evidence type="ECO:0000256" key="10">
    <source>
        <dbReference type="SAM" id="MobiDB-lite"/>
    </source>
</evidence>
<evidence type="ECO:0000256" key="6">
    <source>
        <dbReference type="ARBA" id="ARBA00023163"/>
    </source>
</evidence>
<comment type="subcellular location">
    <subcellularLocation>
        <location evidence="1">Nucleus</location>
    </subcellularLocation>
</comment>
<dbReference type="GeneID" id="30033918"/>
<dbReference type="Proteomes" id="UP000189580">
    <property type="component" value="Chromosome a"/>
</dbReference>
<dbReference type="InterPro" id="IPR008468">
    <property type="entry name" value="DMAP1"/>
</dbReference>
<dbReference type="RefSeq" id="XP_018734455.1">
    <property type="nucleotide sequence ID" value="XM_018878977.1"/>
</dbReference>
<feature type="compositionally biased region" description="Basic and acidic residues" evidence="10">
    <location>
        <begin position="198"/>
        <end position="240"/>
    </location>
</feature>
<evidence type="ECO:0000256" key="3">
    <source>
        <dbReference type="ARBA" id="ARBA00019132"/>
    </source>
</evidence>
<evidence type="ECO:0000256" key="9">
    <source>
        <dbReference type="SAM" id="Coils"/>
    </source>
</evidence>
<dbReference type="Pfam" id="PF16282">
    <property type="entry name" value="SANT_DAMP1_like"/>
    <property type="match status" value="1"/>
</dbReference>
<keyword evidence="6" id="KW-0804">Transcription</keyword>
<accession>A0A161HK67</accession>
<dbReference type="AlphaFoldDB" id="A0A161HK67"/>
<dbReference type="GO" id="GO:0006338">
    <property type="term" value="P:chromatin remodeling"/>
    <property type="evidence" value="ECO:0007669"/>
    <property type="project" value="InterPro"/>
</dbReference>
<keyword evidence="4" id="KW-0156">Chromatin regulator</keyword>
<keyword evidence="7" id="KW-0539">Nucleus</keyword>
<dbReference type="InterPro" id="IPR027109">
    <property type="entry name" value="Swc4/Dmap1"/>
</dbReference>
<feature type="region of interest" description="Disordered" evidence="10">
    <location>
        <begin position="134"/>
        <end position="249"/>
    </location>
</feature>
<comment type="function">
    <text evidence="8">Component of the SWR1 complex which mediates the ATP-dependent exchange of histone H2A for the H2A variant HZT1 leading to transcriptional regulation of selected genes by chromatin remodeling. Component of the NuA4 histone acetyltransferase complex which is involved in transcriptional activation of selected genes principally by acetylation of nucleosomal histone H4 and H2A. The NuA4 complex is also involved in DNA repair.</text>
</comment>
<gene>
    <name evidence="13" type="primary">SWC4</name>
    <name evidence="13" type="ORF">AWJ20_205</name>
</gene>
<evidence type="ECO:0000256" key="1">
    <source>
        <dbReference type="ARBA" id="ARBA00004123"/>
    </source>
</evidence>
<feature type="region of interest" description="Disordered" evidence="10">
    <location>
        <begin position="374"/>
        <end position="481"/>
    </location>
</feature>
<feature type="domain" description="DAMP1 SANT/Myb-like" evidence="12">
    <location>
        <begin position="76"/>
        <end position="137"/>
    </location>
</feature>
<keyword evidence="14" id="KW-1185">Reference proteome</keyword>
<dbReference type="GO" id="GO:0003714">
    <property type="term" value="F:transcription corepressor activity"/>
    <property type="evidence" value="ECO:0007669"/>
    <property type="project" value="TreeGrafter"/>
</dbReference>
<dbReference type="PANTHER" id="PTHR12855">
    <property type="entry name" value="DNA METHYLTRANSFERASE 1-ASSOCIATED PROTEIN 1 FAMILY MEMBER"/>
    <property type="match status" value="1"/>
</dbReference>
<reference evidence="13 14" key="1">
    <citation type="submission" date="2016-02" db="EMBL/GenBank/DDBJ databases">
        <title>Complete genome sequence and transcriptome regulation of the pentose utilising yeast Sugiyamaella lignohabitans.</title>
        <authorList>
            <person name="Bellasio M."/>
            <person name="Peymann A."/>
            <person name="Valli M."/>
            <person name="Sipitzky M."/>
            <person name="Graf A."/>
            <person name="Sauer M."/>
            <person name="Marx H."/>
            <person name="Mattanovich D."/>
        </authorList>
    </citation>
    <scope>NUCLEOTIDE SEQUENCE [LARGE SCALE GENOMIC DNA]</scope>
    <source>
        <strain evidence="13 14">CBS 10342</strain>
    </source>
</reference>
<dbReference type="KEGG" id="slb:AWJ20_205"/>
<dbReference type="Gene3D" id="1.10.10.60">
    <property type="entry name" value="Homeodomain-like"/>
    <property type="match status" value="1"/>
</dbReference>
<dbReference type="EMBL" id="CP014501">
    <property type="protein sequence ID" value="ANB11978.1"/>
    <property type="molecule type" value="Genomic_DNA"/>
</dbReference>
<evidence type="ECO:0000313" key="14">
    <source>
        <dbReference type="Proteomes" id="UP000189580"/>
    </source>
</evidence>
<evidence type="ECO:0000259" key="11">
    <source>
        <dbReference type="Pfam" id="PF05499"/>
    </source>
</evidence>
<evidence type="ECO:0000256" key="7">
    <source>
        <dbReference type="ARBA" id="ARBA00023242"/>
    </source>
</evidence>
<evidence type="ECO:0000256" key="2">
    <source>
        <dbReference type="ARBA" id="ARBA00006918"/>
    </source>
</evidence>
<keyword evidence="5" id="KW-0805">Transcription regulation</keyword>
<name>A0A161HK67_9ASCO</name>
<dbReference type="OrthoDB" id="19740at2759"/>
<sequence length="590" mass="64683">MSSDVRDVLNLPSRPAPKPPVAKRQKTESAMKKMGRSTTAANKNRVWSGFKNQAREDGLVLHHWVRGAAHQEDEEYPFAKYSQSIRVPRFDRQDYDEAFADDSWSYDETCYLFGLCKEYDLRWVVIHDRYDFAKDSSNDNEKKDGQNEKAEGEDSDEKKAEKEQGSDVDSSDEADKNESKEDADADAMDVDEEEPENADVKSSDDKESSGKDDDDSSKDAAADKSNDEKKIEKTAEENQEKTGAVAAPDTQASRTIEDLKLRFYGVCRALLKLQQTRSGIALSPAEEDLYKQMKFSKSNELQRKAHLENLLKRSPAEIAEEEALVIESRKLEAAAERMLMERAELLKLLDAPQASGSIAQYQSSQGLAQLTSTLLTTDKTRKRKDATSSVPGSPSHESAEQSPVVDGSVSSVSASASTGPGASNKSSHDTPTKTKSDEKNKGKPSDGSTDKTGQRVKNEKDSEKAASATPSGGADKDKKTGAAAVAQLIQKKLTAKEEAAYGISYHDKLSPGVSLRSSKITTLKATVQAKVSGVLNELGLPSRPTMPTAKVTAKFESLQQSISVLLEAKKQLDKLDTEVRILKTQRETAK</sequence>
<evidence type="ECO:0000256" key="5">
    <source>
        <dbReference type="ARBA" id="ARBA00023015"/>
    </source>
</evidence>
<evidence type="ECO:0000256" key="8">
    <source>
        <dbReference type="ARBA" id="ARBA00025264"/>
    </source>
</evidence>
<dbReference type="InterPro" id="IPR032563">
    <property type="entry name" value="DAMP1_SANT-like"/>
</dbReference>
<protein>
    <recommendedName>
        <fullName evidence="3">SWR1-complex protein 4</fullName>
    </recommendedName>
</protein>
<dbReference type="GO" id="GO:0035267">
    <property type="term" value="C:NuA4 histone acetyltransferase complex"/>
    <property type="evidence" value="ECO:0007669"/>
    <property type="project" value="InterPro"/>
</dbReference>
<dbReference type="Pfam" id="PF05499">
    <property type="entry name" value="DMAP1"/>
    <property type="match status" value="1"/>
</dbReference>